<sequence>MAMQTTALIAFGLVAGTVGLATIVLDDSGPAGSGARPDSDAGRLLVTSRLTQPGELQTRSVAEASSPPEDLPDDVREFVLSHDRGDEILTRLVEAGVDFEALAVPQVSEADARRLLAERLRLSPRKLESKRAARRSWPADDRLTVRWLQTEVGLVADLDEVQLVELSAVISPEQMDLEEAVDAYYSALDQAITAELVSDRFESFPYLSPNDPTAPPAGERDRGGVFYSGSTSLGNGWIGSVELHRDDFPEVDERMQLTTHRLAQRNMRLRAIVASWE</sequence>
<reference evidence="1 2" key="1">
    <citation type="submission" date="2019-02" db="EMBL/GenBank/DDBJ databases">
        <title>Deep-cultivation of Planctomycetes and their phenomic and genomic characterization uncovers novel biology.</title>
        <authorList>
            <person name="Wiegand S."/>
            <person name="Jogler M."/>
            <person name="Boedeker C."/>
            <person name="Pinto D."/>
            <person name="Vollmers J."/>
            <person name="Rivas-Marin E."/>
            <person name="Kohn T."/>
            <person name="Peeters S.H."/>
            <person name="Heuer A."/>
            <person name="Rast P."/>
            <person name="Oberbeckmann S."/>
            <person name="Bunk B."/>
            <person name="Jeske O."/>
            <person name="Meyerdierks A."/>
            <person name="Storesund J.E."/>
            <person name="Kallscheuer N."/>
            <person name="Luecker S."/>
            <person name="Lage O.M."/>
            <person name="Pohl T."/>
            <person name="Merkel B.J."/>
            <person name="Hornburger P."/>
            <person name="Mueller R.-W."/>
            <person name="Bruemmer F."/>
            <person name="Labrenz M."/>
            <person name="Spormann A.M."/>
            <person name="Op den Camp H."/>
            <person name="Overmann J."/>
            <person name="Amann R."/>
            <person name="Jetten M.S.M."/>
            <person name="Mascher T."/>
            <person name="Medema M.H."/>
            <person name="Devos D.P."/>
            <person name="Kaster A.-K."/>
            <person name="Ovreas L."/>
            <person name="Rohde M."/>
            <person name="Galperin M.Y."/>
            <person name="Jogler C."/>
        </authorList>
    </citation>
    <scope>NUCLEOTIDE SEQUENCE [LARGE SCALE GENOMIC DNA]</scope>
    <source>
        <strain evidence="1 2">Pla133</strain>
    </source>
</reference>
<dbReference type="RefSeq" id="WP_145067182.1">
    <property type="nucleotide sequence ID" value="NZ_CP036287.1"/>
</dbReference>
<dbReference type="AlphaFoldDB" id="A0A518BMS8"/>
<name>A0A518BMS8_9BACT</name>
<protein>
    <submittedName>
        <fullName evidence="1">Uncharacterized protein</fullName>
    </submittedName>
</protein>
<proteinExistence type="predicted"/>
<organism evidence="1 2">
    <name type="scientific">Engelhardtia mirabilis</name>
    <dbReference type="NCBI Taxonomy" id="2528011"/>
    <lineage>
        <taxon>Bacteria</taxon>
        <taxon>Pseudomonadati</taxon>
        <taxon>Planctomycetota</taxon>
        <taxon>Planctomycetia</taxon>
        <taxon>Planctomycetia incertae sedis</taxon>
        <taxon>Engelhardtia</taxon>
    </lineage>
</organism>
<evidence type="ECO:0000313" key="2">
    <source>
        <dbReference type="Proteomes" id="UP000316921"/>
    </source>
</evidence>
<evidence type="ECO:0000313" key="1">
    <source>
        <dbReference type="EMBL" id="QDU68292.1"/>
    </source>
</evidence>
<keyword evidence="2" id="KW-1185">Reference proteome</keyword>
<accession>A0A518BMS8</accession>
<gene>
    <name evidence="1" type="ORF">Pla133_33880</name>
</gene>
<dbReference type="Proteomes" id="UP000316921">
    <property type="component" value="Chromosome"/>
</dbReference>
<dbReference type="EMBL" id="CP036287">
    <property type="protein sequence ID" value="QDU68292.1"/>
    <property type="molecule type" value="Genomic_DNA"/>
</dbReference>
<dbReference type="KEGG" id="pbap:Pla133_33880"/>